<sequence>YEHRLSKKFASVEKARAYYQECLTSGVLDILQPEPTPDEVLFVIRGAQPGVYTKRLKFLLEGLAWRGGVVMVANGPRAQAEVQFRRWEVAGQTEVLP</sequence>
<protein>
    <submittedName>
        <fullName evidence="1">Uncharacterized protein</fullName>
    </submittedName>
</protein>
<reference evidence="1" key="1">
    <citation type="journal article" date="2019" name="Environ. Microbiol.">
        <title>Fungal ecological strategies reflected in gene transcription - a case study of two litter decomposers.</title>
        <authorList>
            <person name="Barbi F."/>
            <person name="Kohler A."/>
            <person name="Barry K."/>
            <person name="Baskaran P."/>
            <person name="Daum C."/>
            <person name="Fauchery L."/>
            <person name="Ihrmark K."/>
            <person name="Kuo A."/>
            <person name="LaButti K."/>
            <person name="Lipzen A."/>
            <person name="Morin E."/>
            <person name="Grigoriev I.V."/>
            <person name="Henrissat B."/>
            <person name="Lindahl B."/>
            <person name="Martin F."/>
        </authorList>
    </citation>
    <scope>NUCLEOTIDE SEQUENCE</scope>
    <source>
        <strain evidence="1">JB14</strain>
    </source>
</reference>
<feature type="non-terminal residue" evidence="1">
    <location>
        <position position="1"/>
    </location>
</feature>
<name>A0A6A4GAJ0_9AGAR</name>
<evidence type="ECO:0000313" key="1">
    <source>
        <dbReference type="EMBL" id="KAE9382499.1"/>
    </source>
</evidence>
<feature type="non-terminal residue" evidence="1">
    <location>
        <position position="97"/>
    </location>
</feature>
<keyword evidence="2" id="KW-1185">Reference proteome</keyword>
<accession>A0A6A4GAJ0</accession>
<organism evidence="1 2">
    <name type="scientific">Gymnopus androsaceus JB14</name>
    <dbReference type="NCBI Taxonomy" id="1447944"/>
    <lineage>
        <taxon>Eukaryota</taxon>
        <taxon>Fungi</taxon>
        <taxon>Dikarya</taxon>
        <taxon>Basidiomycota</taxon>
        <taxon>Agaricomycotina</taxon>
        <taxon>Agaricomycetes</taxon>
        <taxon>Agaricomycetidae</taxon>
        <taxon>Agaricales</taxon>
        <taxon>Marasmiineae</taxon>
        <taxon>Omphalotaceae</taxon>
        <taxon>Gymnopus</taxon>
    </lineage>
</organism>
<dbReference type="EMBL" id="ML771453">
    <property type="protein sequence ID" value="KAE9382499.1"/>
    <property type="molecule type" value="Genomic_DNA"/>
</dbReference>
<dbReference type="AlphaFoldDB" id="A0A6A4GAJ0"/>
<proteinExistence type="predicted"/>
<dbReference type="Proteomes" id="UP000799118">
    <property type="component" value="Unassembled WGS sequence"/>
</dbReference>
<dbReference type="OrthoDB" id="3037695at2759"/>
<gene>
    <name evidence="1" type="ORF">BT96DRAFT_788827</name>
</gene>
<evidence type="ECO:0000313" key="2">
    <source>
        <dbReference type="Proteomes" id="UP000799118"/>
    </source>
</evidence>